<accession>A0A494X1M3</accession>
<evidence type="ECO:0000313" key="2">
    <source>
        <dbReference type="EMBL" id="RKP43541.1"/>
    </source>
</evidence>
<dbReference type="InterPro" id="IPR036514">
    <property type="entry name" value="SGNH_hydro_sf"/>
</dbReference>
<dbReference type="PANTHER" id="PTHR43784:SF2">
    <property type="entry name" value="GDSL-LIKE LIPASE_ACYLHYDROLASE, PUTATIVE (AFU_ORTHOLOGUE AFUA_2G00820)-RELATED"/>
    <property type="match status" value="1"/>
</dbReference>
<dbReference type="Proteomes" id="UP000270342">
    <property type="component" value="Unassembled WGS sequence"/>
</dbReference>
<dbReference type="EMBL" id="RBZU01000030">
    <property type="protein sequence ID" value="RKP43541.1"/>
    <property type="molecule type" value="Genomic_DNA"/>
</dbReference>
<dbReference type="OrthoDB" id="1828825at2"/>
<evidence type="ECO:0000259" key="1">
    <source>
        <dbReference type="Pfam" id="PF13472"/>
    </source>
</evidence>
<dbReference type="GO" id="GO:0016788">
    <property type="term" value="F:hydrolase activity, acting on ester bonds"/>
    <property type="evidence" value="ECO:0007669"/>
    <property type="project" value="UniProtKB-ARBA"/>
</dbReference>
<feature type="domain" description="SGNH hydrolase-type esterase" evidence="1">
    <location>
        <begin position="205"/>
        <end position="402"/>
    </location>
</feature>
<dbReference type="Gene3D" id="3.40.50.1110">
    <property type="entry name" value="SGNH hydrolase"/>
    <property type="match status" value="1"/>
</dbReference>
<reference evidence="2 3" key="1">
    <citation type="submission" date="2018-10" db="EMBL/GenBank/DDBJ databases">
        <title>Robbsia sp. DHC34, isolated from soil.</title>
        <authorList>
            <person name="Gao Z.-H."/>
            <person name="Qiu L.-H."/>
        </authorList>
    </citation>
    <scope>NUCLEOTIDE SEQUENCE [LARGE SCALE GENOMIC DNA]</scope>
    <source>
        <strain evidence="2 3">DHC34</strain>
    </source>
</reference>
<keyword evidence="2" id="KW-0378">Hydrolase</keyword>
<dbReference type="InterPro" id="IPR053140">
    <property type="entry name" value="GDSL_Rv0518-like"/>
</dbReference>
<dbReference type="Pfam" id="PF13472">
    <property type="entry name" value="Lipase_GDSL_2"/>
    <property type="match status" value="1"/>
</dbReference>
<gene>
    <name evidence="2" type="ORF">D7S86_28820</name>
</gene>
<dbReference type="SUPFAM" id="SSF52266">
    <property type="entry name" value="SGNH hydrolase"/>
    <property type="match status" value="1"/>
</dbReference>
<dbReference type="PANTHER" id="PTHR43784">
    <property type="entry name" value="GDSL-LIKE LIPASE/ACYLHYDROLASE, PUTATIVE (AFU_ORTHOLOGUE AFUA_2G00820)-RELATED"/>
    <property type="match status" value="1"/>
</dbReference>
<dbReference type="InterPro" id="IPR013830">
    <property type="entry name" value="SGNH_hydro"/>
</dbReference>
<name>A0A494X1M3_9BURK</name>
<evidence type="ECO:0000313" key="3">
    <source>
        <dbReference type="Proteomes" id="UP000270342"/>
    </source>
</evidence>
<dbReference type="RefSeq" id="WP_121091571.1">
    <property type="nucleotide sequence ID" value="NZ_RBZU01000030.1"/>
</dbReference>
<protein>
    <submittedName>
        <fullName evidence="2">SGNH/GDSL hydrolase family protein</fullName>
    </submittedName>
</protein>
<dbReference type="CDD" id="cd01830">
    <property type="entry name" value="XynE_like"/>
    <property type="match status" value="1"/>
</dbReference>
<sequence>MRAVLVTSLCPIVSMAAQTPRVELPSGWVATWSAAAQAVAPPRDAPSFNRAPETGGRTVRQIVFPALSGSAVRVRLTNAFGAVPVTLRSITLGASSQGADIVAGTMRPVTFDGKTEVTLAPGAAVWSDAVSLPVSGGRPLALSFAAPANVRATTWHKVASQVSYISGPGDVASETNGAAFRARITSYLWLDRMAVEAPGAQAIVAIGDSITDGMRSTLNANRRWPDRFGAIVSASGGAVPTATVNAGISGNRLLNDSPCYGQALEARFAGDALGQPGVRDVIELVGINDINFGWMPAHAGLDCDVPHVRVKAADLIAGYQRLIAAAHERHVRILGSTLTPASLPPEREQIRAEVNAWIRTSRAFDAVVDFDAALRDPSDPTRLLARYDSDDHVHPSDAGYQRMAEVAFDAWSKSRAR</sequence>
<comment type="caution">
    <text evidence="2">The sequence shown here is derived from an EMBL/GenBank/DDBJ whole genome shotgun (WGS) entry which is preliminary data.</text>
</comment>
<keyword evidence="3" id="KW-1185">Reference proteome</keyword>
<proteinExistence type="predicted"/>
<dbReference type="AlphaFoldDB" id="A0A494X1M3"/>
<organism evidence="2 3">
    <name type="scientific">Pararobbsia silviterrae</name>
    <dbReference type="NCBI Taxonomy" id="1792498"/>
    <lineage>
        <taxon>Bacteria</taxon>
        <taxon>Pseudomonadati</taxon>
        <taxon>Pseudomonadota</taxon>
        <taxon>Betaproteobacteria</taxon>
        <taxon>Burkholderiales</taxon>
        <taxon>Burkholderiaceae</taxon>
        <taxon>Pararobbsia</taxon>
    </lineage>
</organism>